<evidence type="ECO:0000256" key="1">
    <source>
        <dbReference type="SAM" id="SignalP"/>
    </source>
</evidence>
<reference evidence="3" key="1">
    <citation type="submission" date="2020-12" db="UniProtKB">
        <authorList>
            <consortium name="WormBaseParasite"/>
        </authorList>
    </citation>
    <scope>IDENTIFICATION</scope>
    <source>
        <strain evidence="3">MHco3</strain>
    </source>
</reference>
<feature type="chain" id="PRO_5029739079" evidence="1">
    <location>
        <begin position="20"/>
        <end position="128"/>
    </location>
</feature>
<keyword evidence="1" id="KW-0732">Signal</keyword>
<organism evidence="2 3">
    <name type="scientific">Haemonchus contortus</name>
    <name type="common">Barber pole worm</name>
    <dbReference type="NCBI Taxonomy" id="6289"/>
    <lineage>
        <taxon>Eukaryota</taxon>
        <taxon>Metazoa</taxon>
        <taxon>Ecdysozoa</taxon>
        <taxon>Nematoda</taxon>
        <taxon>Chromadorea</taxon>
        <taxon>Rhabditida</taxon>
        <taxon>Rhabditina</taxon>
        <taxon>Rhabditomorpha</taxon>
        <taxon>Strongyloidea</taxon>
        <taxon>Trichostrongylidae</taxon>
        <taxon>Haemonchus</taxon>
    </lineage>
</organism>
<sequence>MNPIVLTALLCLAFSVADGCITTGELEYELFGGYEEPHKKLLRKSLRKKFDDGDLVVHYQVDRHNEELGTIDTSFPTVILSRSPKIMRPVYFVYRPVSSITNITAEEFIDTLYNCTSLPKIPLVRLIE</sequence>
<evidence type="ECO:0000313" key="2">
    <source>
        <dbReference type="Proteomes" id="UP000025227"/>
    </source>
</evidence>
<feature type="signal peptide" evidence="1">
    <location>
        <begin position="1"/>
        <end position="19"/>
    </location>
</feature>
<accession>A0A7I4YIJ5</accession>
<keyword evidence="2" id="KW-1185">Reference proteome</keyword>
<evidence type="ECO:0000313" key="3">
    <source>
        <dbReference type="WBParaSite" id="HCON_00103110-00001"/>
    </source>
</evidence>
<name>A0A7I4YIJ5_HAECO</name>
<proteinExistence type="predicted"/>
<dbReference type="Proteomes" id="UP000025227">
    <property type="component" value="Unplaced"/>
</dbReference>
<protein>
    <submittedName>
        <fullName evidence="3">Inhibitor I9 domain-containing protein</fullName>
    </submittedName>
</protein>
<dbReference type="OrthoDB" id="5894693at2759"/>
<dbReference type="OMA" id="LYNCEIG"/>
<dbReference type="WBParaSite" id="HCON_00103110-00001">
    <property type="protein sequence ID" value="HCON_00103110-00001"/>
    <property type="gene ID" value="HCON_00103110"/>
</dbReference>
<dbReference type="AlphaFoldDB" id="A0A7I4YIJ5"/>